<comment type="caution">
    <text evidence="1">The sequence shown here is derived from an EMBL/GenBank/DDBJ whole genome shotgun (WGS) entry which is preliminary data.</text>
</comment>
<dbReference type="EMBL" id="BFAA01003095">
    <property type="protein sequence ID" value="GCB68282.1"/>
    <property type="molecule type" value="Genomic_DNA"/>
</dbReference>
<gene>
    <name evidence="1" type="ORF">scyTo_0008203</name>
</gene>
<dbReference type="AlphaFoldDB" id="A0A401P574"/>
<protein>
    <submittedName>
        <fullName evidence="1">Uncharacterized protein</fullName>
    </submittedName>
</protein>
<dbReference type="Proteomes" id="UP000288216">
    <property type="component" value="Unassembled WGS sequence"/>
</dbReference>
<feature type="non-terminal residue" evidence="1">
    <location>
        <position position="1"/>
    </location>
</feature>
<proteinExistence type="predicted"/>
<organism evidence="1 2">
    <name type="scientific">Scyliorhinus torazame</name>
    <name type="common">Cloudy catshark</name>
    <name type="synonym">Catulus torazame</name>
    <dbReference type="NCBI Taxonomy" id="75743"/>
    <lineage>
        <taxon>Eukaryota</taxon>
        <taxon>Metazoa</taxon>
        <taxon>Chordata</taxon>
        <taxon>Craniata</taxon>
        <taxon>Vertebrata</taxon>
        <taxon>Chondrichthyes</taxon>
        <taxon>Elasmobranchii</taxon>
        <taxon>Galeomorphii</taxon>
        <taxon>Galeoidea</taxon>
        <taxon>Carcharhiniformes</taxon>
        <taxon>Scyliorhinidae</taxon>
        <taxon>Scyliorhinus</taxon>
    </lineage>
</organism>
<accession>A0A401P574</accession>
<evidence type="ECO:0000313" key="1">
    <source>
        <dbReference type="EMBL" id="GCB68282.1"/>
    </source>
</evidence>
<evidence type="ECO:0000313" key="2">
    <source>
        <dbReference type="Proteomes" id="UP000288216"/>
    </source>
</evidence>
<name>A0A401P574_SCYTO</name>
<reference evidence="1 2" key="1">
    <citation type="journal article" date="2018" name="Nat. Ecol. Evol.">
        <title>Shark genomes provide insights into elasmobranch evolution and the origin of vertebrates.</title>
        <authorList>
            <person name="Hara Y"/>
            <person name="Yamaguchi K"/>
            <person name="Onimaru K"/>
            <person name="Kadota M"/>
            <person name="Koyanagi M"/>
            <person name="Keeley SD"/>
            <person name="Tatsumi K"/>
            <person name="Tanaka K"/>
            <person name="Motone F"/>
            <person name="Kageyama Y"/>
            <person name="Nozu R"/>
            <person name="Adachi N"/>
            <person name="Nishimura O"/>
            <person name="Nakagawa R"/>
            <person name="Tanegashima C"/>
            <person name="Kiyatake I"/>
            <person name="Matsumoto R"/>
            <person name="Murakumo K"/>
            <person name="Nishida K"/>
            <person name="Terakita A"/>
            <person name="Kuratani S"/>
            <person name="Sato K"/>
            <person name="Hyodo S Kuraku.S."/>
        </authorList>
    </citation>
    <scope>NUCLEOTIDE SEQUENCE [LARGE SCALE GENOMIC DNA]</scope>
</reference>
<sequence length="30" mass="3410">ITNHISVVTPDQCPWLQMDNDQKHTKGLCS</sequence>
<keyword evidence="2" id="KW-1185">Reference proteome</keyword>